<dbReference type="Proteomes" id="UP001171916">
    <property type="component" value="Unassembled WGS sequence"/>
</dbReference>
<evidence type="ECO:0000313" key="3">
    <source>
        <dbReference type="Proteomes" id="UP001171916"/>
    </source>
</evidence>
<comment type="caution">
    <text evidence="2">The sequence shown here is derived from an EMBL/GenBank/DDBJ whole genome shotgun (WGS) entry which is preliminary data.</text>
</comment>
<dbReference type="SUPFAM" id="SSF56300">
    <property type="entry name" value="Metallo-dependent phosphatases"/>
    <property type="match status" value="1"/>
</dbReference>
<dbReference type="NCBIfam" id="TIGR04123">
    <property type="entry name" value="P_estr_lig_assc"/>
    <property type="match status" value="1"/>
</dbReference>
<keyword evidence="2" id="KW-0378">Hydrolase</keyword>
<gene>
    <name evidence="2" type="primary">pdeM</name>
    <name evidence="2" type="ORF">QVH07_09995</name>
</gene>
<evidence type="ECO:0000259" key="1">
    <source>
        <dbReference type="Pfam" id="PF00149"/>
    </source>
</evidence>
<dbReference type="InterPro" id="IPR029052">
    <property type="entry name" value="Metallo-depent_PP-like"/>
</dbReference>
<keyword evidence="2" id="KW-0436">Ligase</keyword>
<dbReference type="PIRSF" id="PIRSF000887">
    <property type="entry name" value="Pesterase_MJ0037"/>
    <property type="match status" value="1"/>
</dbReference>
<dbReference type="InterPro" id="IPR026336">
    <property type="entry name" value="PdeM-like"/>
</dbReference>
<dbReference type="InterPro" id="IPR004843">
    <property type="entry name" value="Calcineurin-like_PHP"/>
</dbReference>
<protein>
    <submittedName>
        <fullName evidence="2">Ligase-associated DNA damage response endonuclease PdeM</fullName>
        <ecNumber evidence="2">3.1.-.-</ecNumber>
    </submittedName>
</protein>
<dbReference type="PANTHER" id="PTHR39323:SF1">
    <property type="entry name" value="BLR1149 PROTEIN"/>
    <property type="match status" value="1"/>
</dbReference>
<keyword evidence="2" id="KW-0540">Nuclease</keyword>
<dbReference type="PANTHER" id="PTHR39323">
    <property type="entry name" value="BLR1149 PROTEIN"/>
    <property type="match status" value="1"/>
</dbReference>
<dbReference type="GO" id="GO:0016874">
    <property type="term" value="F:ligase activity"/>
    <property type="evidence" value="ECO:0007669"/>
    <property type="project" value="UniProtKB-KW"/>
</dbReference>
<accession>A0ABT7YD72</accession>
<reference evidence="2" key="1">
    <citation type="submission" date="2023-06" db="EMBL/GenBank/DDBJ databases">
        <title>Robiginitalea aurantiacus sp. nov. and Algoriphagus sediminis sp. nov., isolated from coastal sediment.</title>
        <authorList>
            <person name="Zhou Z.Y."/>
            <person name="An J."/>
            <person name="Jia Y.W."/>
            <person name="Du Z.J."/>
        </authorList>
    </citation>
    <scope>NUCLEOTIDE SEQUENCE</scope>
    <source>
        <strain evidence="2">C2-7</strain>
    </source>
</reference>
<evidence type="ECO:0000313" key="2">
    <source>
        <dbReference type="EMBL" id="MDN3204483.1"/>
    </source>
</evidence>
<dbReference type="RefSeq" id="WP_290000067.1">
    <property type="nucleotide sequence ID" value="NZ_JAUEPH010000004.1"/>
</dbReference>
<feature type="domain" description="Calcineurin-like phosphoesterase" evidence="1">
    <location>
        <begin position="29"/>
        <end position="125"/>
    </location>
</feature>
<sequence length="221" mass="25616">MRTHSVQLNYPKFTLELLKEKVVWLQTEKILLIADLHFGKAAHFRKSGIPIPEPIHHQDLNRLNLLFGDFKPEAVYFLGDIFHSDVNDQWKVLNNFLGSFRNIEFHLILGNHDILSEDFYSESCFTIHKRPLEIIDGLFLSHEPLEILSEEKFNICGHIHPGVRMRGRARQSINLPCFYLNHNQLILPAFGIFTGLYTITPTNGERVFGVTPERVIELKSE</sequence>
<proteinExistence type="predicted"/>
<name>A0ABT7YD72_9BACT</name>
<dbReference type="EMBL" id="JAUEPH010000004">
    <property type="protein sequence ID" value="MDN3204483.1"/>
    <property type="molecule type" value="Genomic_DNA"/>
</dbReference>
<keyword evidence="3" id="KW-1185">Reference proteome</keyword>
<keyword evidence="2" id="KW-0255">Endonuclease</keyword>
<dbReference type="Gene3D" id="3.60.21.10">
    <property type="match status" value="1"/>
</dbReference>
<organism evidence="2 3">
    <name type="scientific">Algoriphagus sediminis</name>
    <dbReference type="NCBI Taxonomy" id="3057113"/>
    <lineage>
        <taxon>Bacteria</taxon>
        <taxon>Pseudomonadati</taxon>
        <taxon>Bacteroidota</taxon>
        <taxon>Cytophagia</taxon>
        <taxon>Cytophagales</taxon>
        <taxon>Cyclobacteriaceae</taxon>
        <taxon>Algoriphagus</taxon>
    </lineage>
</organism>
<dbReference type="InterPro" id="IPR024173">
    <property type="entry name" value="Pesterase_MJ0037-like"/>
</dbReference>
<dbReference type="GO" id="GO:0004519">
    <property type="term" value="F:endonuclease activity"/>
    <property type="evidence" value="ECO:0007669"/>
    <property type="project" value="UniProtKB-KW"/>
</dbReference>
<dbReference type="GO" id="GO:0016787">
    <property type="term" value="F:hydrolase activity"/>
    <property type="evidence" value="ECO:0007669"/>
    <property type="project" value="UniProtKB-KW"/>
</dbReference>
<dbReference type="Pfam" id="PF00149">
    <property type="entry name" value="Metallophos"/>
    <property type="match status" value="1"/>
</dbReference>
<dbReference type="EC" id="3.1.-.-" evidence="2"/>